<evidence type="ECO:0000313" key="3">
    <source>
        <dbReference type="EMBL" id="GBN76573.1"/>
    </source>
</evidence>
<accession>A0A4Y2RLK9</accession>
<dbReference type="Proteomes" id="UP000499080">
    <property type="component" value="Unassembled WGS sequence"/>
</dbReference>
<evidence type="ECO:0000313" key="5">
    <source>
        <dbReference type="Proteomes" id="UP000499080"/>
    </source>
</evidence>
<protein>
    <submittedName>
        <fullName evidence="4">Uncharacterized protein</fullName>
    </submittedName>
</protein>
<dbReference type="OrthoDB" id="6431382at2759"/>
<dbReference type="EMBL" id="BGPR01145673">
    <property type="protein sequence ID" value="GBN76235.1"/>
    <property type="molecule type" value="Genomic_DNA"/>
</dbReference>
<evidence type="ECO:0000313" key="4">
    <source>
        <dbReference type="EMBL" id="GBN76664.1"/>
    </source>
</evidence>
<gene>
    <name evidence="2" type="ORF">AVEN_252691_1</name>
    <name evidence="3" type="ORF">AVEN_38069_1</name>
    <name evidence="4" type="ORF">AVEN_76866_1</name>
    <name evidence="1" type="ORF">AVEN_99976_1</name>
</gene>
<reference evidence="4 5" key="1">
    <citation type="journal article" date="2019" name="Sci. Rep.">
        <title>Orb-weaving spider Araneus ventricosus genome elucidates the spidroin gene catalogue.</title>
        <authorList>
            <person name="Kono N."/>
            <person name="Nakamura H."/>
            <person name="Ohtoshi R."/>
            <person name="Moran D.A.P."/>
            <person name="Shinohara A."/>
            <person name="Yoshida Y."/>
            <person name="Fujiwara M."/>
            <person name="Mori M."/>
            <person name="Tomita M."/>
            <person name="Arakawa K."/>
        </authorList>
    </citation>
    <scope>NUCLEOTIDE SEQUENCE [LARGE SCALE GENOMIC DNA]</scope>
</reference>
<name>A0A4Y2RLK9_ARAVE</name>
<dbReference type="AlphaFoldDB" id="A0A4Y2RLK9"/>
<proteinExistence type="predicted"/>
<comment type="caution">
    <text evidence="4">The sequence shown here is derived from an EMBL/GenBank/DDBJ whole genome shotgun (WGS) entry which is preliminary data.</text>
</comment>
<keyword evidence="5" id="KW-1185">Reference proteome</keyword>
<evidence type="ECO:0000313" key="1">
    <source>
        <dbReference type="EMBL" id="GBN76235.1"/>
    </source>
</evidence>
<dbReference type="EMBL" id="BGPR01145885">
    <property type="protein sequence ID" value="GBN76573.1"/>
    <property type="molecule type" value="Genomic_DNA"/>
</dbReference>
<dbReference type="EMBL" id="BGPR01145680">
    <property type="protein sequence ID" value="GBN76249.1"/>
    <property type="molecule type" value="Genomic_DNA"/>
</dbReference>
<sequence length="104" mass="11516">MRGGSLRMSLTITSTTADASWPIEPSCRHANMAGRIDAPAKNEFRSVFLFFKQKVDLRKTIIATVYCKTLRQLRRAILTSGVVFIHDNACPQSAVLTQQFSGAV</sequence>
<organism evidence="4 5">
    <name type="scientific">Araneus ventricosus</name>
    <name type="common">Orbweaver spider</name>
    <name type="synonym">Epeira ventricosa</name>
    <dbReference type="NCBI Taxonomy" id="182803"/>
    <lineage>
        <taxon>Eukaryota</taxon>
        <taxon>Metazoa</taxon>
        <taxon>Ecdysozoa</taxon>
        <taxon>Arthropoda</taxon>
        <taxon>Chelicerata</taxon>
        <taxon>Arachnida</taxon>
        <taxon>Araneae</taxon>
        <taxon>Araneomorphae</taxon>
        <taxon>Entelegynae</taxon>
        <taxon>Araneoidea</taxon>
        <taxon>Araneidae</taxon>
        <taxon>Araneus</taxon>
    </lineage>
</organism>
<dbReference type="EMBL" id="BGPR01145932">
    <property type="protein sequence ID" value="GBN76664.1"/>
    <property type="molecule type" value="Genomic_DNA"/>
</dbReference>
<evidence type="ECO:0000313" key="2">
    <source>
        <dbReference type="EMBL" id="GBN76249.1"/>
    </source>
</evidence>